<feature type="region of interest" description="Disordered" evidence="1">
    <location>
        <begin position="127"/>
        <end position="176"/>
    </location>
</feature>
<reference evidence="2" key="1">
    <citation type="submission" date="2022-06" db="EMBL/GenBank/DDBJ databases">
        <title>Uncovering the hologenomic basis of an extraordinary plant invasion.</title>
        <authorList>
            <person name="Bieker V.C."/>
            <person name="Martin M.D."/>
            <person name="Gilbert T."/>
            <person name="Hodgins K."/>
            <person name="Battlay P."/>
            <person name="Petersen B."/>
            <person name="Wilson J."/>
        </authorList>
    </citation>
    <scope>NUCLEOTIDE SEQUENCE</scope>
    <source>
        <strain evidence="2">AA19_3_7</strain>
        <tissue evidence="2">Leaf</tissue>
    </source>
</reference>
<dbReference type="Proteomes" id="UP001206925">
    <property type="component" value="Unassembled WGS sequence"/>
</dbReference>
<protein>
    <recommendedName>
        <fullName evidence="4">LisH domain-containing protein</fullName>
    </recommendedName>
</protein>
<dbReference type="EMBL" id="JAMZMK010009162">
    <property type="protein sequence ID" value="KAI7736934.1"/>
    <property type="molecule type" value="Genomic_DNA"/>
</dbReference>
<keyword evidence="3" id="KW-1185">Reference proteome</keyword>
<name>A0AAD5C8R1_AMBAR</name>
<dbReference type="InterPro" id="IPR006594">
    <property type="entry name" value="LisH"/>
</dbReference>
<evidence type="ECO:0008006" key="4">
    <source>
        <dbReference type="Google" id="ProtNLM"/>
    </source>
</evidence>
<evidence type="ECO:0000313" key="3">
    <source>
        <dbReference type="Proteomes" id="UP001206925"/>
    </source>
</evidence>
<sequence>MDSFRLYMLHFYIFDHMRKMGLQQTADAFIREAGISNVAAGFNIHNSYLGEFWCDFWDALDDSPRTESSTQGAARGSARSQIRAHAQILAEFGAQAQAQTQIQTQTQAQAQTRALANDSYVHANIPRQPIADSTGNGGQHGFQLGSGQEPSRPTDLGVKEGELTTEIQHDIALQGS</sequence>
<evidence type="ECO:0000313" key="2">
    <source>
        <dbReference type="EMBL" id="KAI7736934.1"/>
    </source>
</evidence>
<organism evidence="2 3">
    <name type="scientific">Ambrosia artemisiifolia</name>
    <name type="common">Common ragweed</name>
    <dbReference type="NCBI Taxonomy" id="4212"/>
    <lineage>
        <taxon>Eukaryota</taxon>
        <taxon>Viridiplantae</taxon>
        <taxon>Streptophyta</taxon>
        <taxon>Embryophyta</taxon>
        <taxon>Tracheophyta</taxon>
        <taxon>Spermatophyta</taxon>
        <taxon>Magnoliopsida</taxon>
        <taxon>eudicotyledons</taxon>
        <taxon>Gunneridae</taxon>
        <taxon>Pentapetalae</taxon>
        <taxon>asterids</taxon>
        <taxon>campanulids</taxon>
        <taxon>Asterales</taxon>
        <taxon>Asteraceae</taxon>
        <taxon>Asteroideae</taxon>
        <taxon>Heliantheae alliance</taxon>
        <taxon>Heliantheae</taxon>
        <taxon>Ambrosia</taxon>
    </lineage>
</organism>
<dbReference type="PROSITE" id="PS50896">
    <property type="entry name" value="LISH"/>
    <property type="match status" value="1"/>
</dbReference>
<dbReference type="AlphaFoldDB" id="A0AAD5C8R1"/>
<proteinExistence type="predicted"/>
<gene>
    <name evidence="2" type="ORF">M8C21_020835</name>
</gene>
<dbReference type="SMART" id="SM00667">
    <property type="entry name" value="LisH"/>
    <property type="match status" value="1"/>
</dbReference>
<accession>A0AAD5C8R1</accession>
<comment type="caution">
    <text evidence="2">The sequence shown here is derived from an EMBL/GenBank/DDBJ whole genome shotgun (WGS) entry which is preliminary data.</text>
</comment>
<evidence type="ECO:0000256" key="1">
    <source>
        <dbReference type="SAM" id="MobiDB-lite"/>
    </source>
</evidence>